<dbReference type="EMBL" id="JAZHXI010000009">
    <property type="protein sequence ID" value="KAL2068038.1"/>
    <property type="molecule type" value="Genomic_DNA"/>
</dbReference>
<reference evidence="2 3" key="1">
    <citation type="journal article" date="2024" name="Commun. Biol.">
        <title>Comparative genomic analysis of thermophilic fungi reveals convergent evolutionary adaptations and gene losses.</title>
        <authorList>
            <person name="Steindorff A.S."/>
            <person name="Aguilar-Pontes M.V."/>
            <person name="Robinson A.J."/>
            <person name="Andreopoulos B."/>
            <person name="LaButti K."/>
            <person name="Kuo A."/>
            <person name="Mondo S."/>
            <person name="Riley R."/>
            <person name="Otillar R."/>
            <person name="Haridas S."/>
            <person name="Lipzen A."/>
            <person name="Grimwood J."/>
            <person name="Schmutz J."/>
            <person name="Clum A."/>
            <person name="Reid I.D."/>
            <person name="Moisan M.C."/>
            <person name="Butler G."/>
            <person name="Nguyen T.T.M."/>
            <person name="Dewar K."/>
            <person name="Conant G."/>
            <person name="Drula E."/>
            <person name="Henrissat B."/>
            <person name="Hansel C."/>
            <person name="Singer S."/>
            <person name="Hutchinson M.I."/>
            <person name="de Vries R.P."/>
            <person name="Natvig D.O."/>
            <person name="Powell A.J."/>
            <person name="Tsang A."/>
            <person name="Grigoriev I.V."/>
        </authorList>
    </citation>
    <scope>NUCLEOTIDE SEQUENCE [LARGE SCALE GENOMIC DNA]</scope>
    <source>
        <strain evidence="2 3">CBS 494.80</strain>
    </source>
</reference>
<dbReference type="Gene3D" id="3.40.50.300">
    <property type="entry name" value="P-loop containing nucleotide triphosphate hydrolases"/>
    <property type="match status" value="1"/>
</dbReference>
<feature type="domain" description="DNA2/NAM7 helicase-like C-terminal" evidence="1">
    <location>
        <begin position="6"/>
        <end position="180"/>
    </location>
</feature>
<organism evidence="2 3">
    <name type="scientific">Oculimacula yallundae</name>
    <dbReference type="NCBI Taxonomy" id="86028"/>
    <lineage>
        <taxon>Eukaryota</taxon>
        <taxon>Fungi</taxon>
        <taxon>Dikarya</taxon>
        <taxon>Ascomycota</taxon>
        <taxon>Pezizomycotina</taxon>
        <taxon>Leotiomycetes</taxon>
        <taxon>Helotiales</taxon>
        <taxon>Ploettnerulaceae</taxon>
        <taxon>Oculimacula</taxon>
    </lineage>
</organism>
<dbReference type="Pfam" id="PF13087">
    <property type="entry name" value="AAA_12"/>
    <property type="match status" value="1"/>
</dbReference>
<evidence type="ECO:0000313" key="3">
    <source>
        <dbReference type="Proteomes" id="UP001595075"/>
    </source>
</evidence>
<accession>A0ABR4CDL3</accession>
<dbReference type="InterPro" id="IPR041679">
    <property type="entry name" value="DNA2/NAM7-like_C"/>
</dbReference>
<gene>
    <name evidence="2" type="ORF">VTL71DRAFT_16136</name>
</gene>
<keyword evidence="3" id="KW-1185">Reference proteome</keyword>
<proteinExistence type="predicted"/>
<name>A0ABR4CDL3_9HELO</name>
<evidence type="ECO:0000259" key="1">
    <source>
        <dbReference type="Pfam" id="PF13087"/>
    </source>
</evidence>
<protein>
    <recommendedName>
        <fullName evidence="1">DNA2/NAM7 helicase-like C-terminal domain-containing protein</fullName>
    </recommendedName>
</protein>
<comment type="caution">
    <text evidence="2">The sequence shown here is derived from an EMBL/GenBank/DDBJ whole genome shotgun (WGS) entry which is preliminary data.</text>
</comment>
<sequence length="332" mass="36779">MLIAPLTKFINTEFYNDNMIDGTIGKRESPEVAFVKNIFQETFNVDGNFAFISVEESRSFKEETSLYNKTTQCIAFETFMAIHRAREKNDALKEGKLHVIDSVNVIAISPYKAEADMLSVQLDKIGNPKFRSITEAVSQGLGASVVILTIPNSKELSTFPTDKRRLLVELTRKKVGILVFMTKGCLLPKTFNLDSENALLIQKPEIARLLKLFKFFESNDAVVHVTATDYATCDKCGRLAIGHLRAKCNGQRVAQDFFVGDEVYKFFPINSIDSLTAPEDYVENQVFVPEIDGEEDAEHDEAHGGAAVFGAWTGPGEVVGESSMAPVSSDLV</sequence>
<dbReference type="InterPro" id="IPR027417">
    <property type="entry name" value="P-loop_NTPase"/>
</dbReference>
<evidence type="ECO:0000313" key="2">
    <source>
        <dbReference type="EMBL" id="KAL2068038.1"/>
    </source>
</evidence>
<dbReference type="Proteomes" id="UP001595075">
    <property type="component" value="Unassembled WGS sequence"/>
</dbReference>